<dbReference type="GeneID" id="54585088"/>
<accession>A0A6A6HS01</accession>
<feature type="region of interest" description="Disordered" evidence="10">
    <location>
        <begin position="26"/>
        <end position="52"/>
    </location>
</feature>
<dbReference type="GO" id="GO:0005524">
    <property type="term" value="F:ATP binding"/>
    <property type="evidence" value="ECO:0007669"/>
    <property type="project" value="InterPro"/>
</dbReference>
<comment type="subunit">
    <text evidence="2">Component of the EKC/KEOPS complex composed of at least BUD32, CGI121, GON7, KAE1 and PCC1; the whole complex dimerizes.</text>
</comment>
<dbReference type="EC" id="2.7.11.1" evidence="3"/>
<gene>
    <name evidence="13" type="ORF">BU26DRAFT_544898</name>
</gene>
<dbReference type="GO" id="GO:0004674">
    <property type="term" value="F:protein serine/threonine kinase activity"/>
    <property type="evidence" value="ECO:0007669"/>
    <property type="project" value="UniProtKB-EC"/>
</dbReference>
<feature type="domain" description="Protein kinase" evidence="12">
    <location>
        <begin position="135"/>
        <end position="371"/>
    </location>
</feature>
<dbReference type="InterPro" id="IPR008266">
    <property type="entry name" value="Tyr_kinase_AS"/>
</dbReference>
<feature type="chain" id="PRO_5025610846" description="EKC/KEOPS complex subunit BUD32" evidence="11">
    <location>
        <begin position="25"/>
        <end position="376"/>
    </location>
</feature>
<protein>
    <recommendedName>
        <fullName evidence="5">EKC/KEOPS complex subunit BUD32</fullName>
        <ecNumber evidence="3">2.7.11.1</ecNumber>
    </recommendedName>
    <alternativeName>
        <fullName evidence="6 7">Atypical Serine/threonine protein kinase BUD32</fullName>
    </alternativeName>
    <alternativeName>
        <fullName evidence="4">EKC/KEOPS complex subunit bud32</fullName>
    </alternativeName>
</protein>
<comment type="catalytic activity">
    <reaction evidence="9">
        <text>L-seryl-[protein] + ATP = O-phospho-L-seryl-[protein] + ADP + H(+)</text>
        <dbReference type="Rhea" id="RHEA:17989"/>
        <dbReference type="Rhea" id="RHEA-COMP:9863"/>
        <dbReference type="Rhea" id="RHEA-COMP:11604"/>
        <dbReference type="ChEBI" id="CHEBI:15378"/>
        <dbReference type="ChEBI" id="CHEBI:29999"/>
        <dbReference type="ChEBI" id="CHEBI:30616"/>
        <dbReference type="ChEBI" id="CHEBI:83421"/>
        <dbReference type="ChEBI" id="CHEBI:456216"/>
        <dbReference type="EC" id="2.7.11.1"/>
    </reaction>
</comment>
<dbReference type="InterPro" id="IPR011009">
    <property type="entry name" value="Kinase-like_dom_sf"/>
</dbReference>
<name>A0A6A6HS01_9PLEO</name>
<evidence type="ECO:0000313" key="13">
    <source>
        <dbReference type="EMBL" id="KAF2240659.1"/>
    </source>
</evidence>
<dbReference type="RefSeq" id="XP_033675663.1">
    <property type="nucleotide sequence ID" value="XM_033831758.1"/>
</dbReference>
<comment type="function">
    <text evidence="1">Component of the EKC/KEOPS complex that is required for the formation of a threonylcarbamoyl group on adenosine at position 37 (t(6)A37) in tRNAs that read codons beginning with adenine. The complex is probably involved in the transfer of the threonylcarbamoyl moiety of threonylcarbamoyl-AMP (TC-AMP) to the N6 group of A37. BUD32 has ATPase activity in the context of the EKC/KEOPS complex and likely plays a supporting role to the catalytic subunit KAE1. The EKC/KEOPS complex also promotes both telomere uncapping and telomere elongation. The complex is required for efficient recruitment of transcriptional coactivators.</text>
</comment>
<evidence type="ECO:0000256" key="11">
    <source>
        <dbReference type="SAM" id="SignalP"/>
    </source>
</evidence>
<evidence type="ECO:0000256" key="10">
    <source>
        <dbReference type="SAM" id="MobiDB-lite"/>
    </source>
</evidence>
<keyword evidence="14" id="KW-1185">Reference proteome</keyword>
<sequence>MPRHQQTSSRSTFLFLLFISPLASRPPPQHLIQPSRTRAEPAPHRKSPLPHRPRREVIRLRADYQRKRQGSNLFPPAGQPILEMELVPGEKPSMRFWFEDGTELGRHVRLFDLPGTFSGDILRLERNLPPILGHFEVEGDIVRSLDKCPDQPQPIEDDFEDVGDLVAQLPLVEVDSSKHFVKKGNYRSEIANLLRCQGGSCPGIVLSEHLVRLLGKSIDGQLVFEKLATRGVLLSRFSSLDTYKRWILHIIDALSCLHSLGIVHRDIRIDNCLFTEDGSRLVVCDIESRWGQRAAPEIAFDGGPNSGWTTRSDVYDIGNCIKCMVYANAPITNQVEWPVPQPLQAIVDACMREVPDERPTLLELRLMVEAITASTN</sequence>
<dbReference type="SUPFAM" id="SSF56112">
    <property type="entry name" value="Protein kinase-like (PK-like)"/>
    <property type="match status" value="1"/>
</dbReference>
<dbReference type="Gene3D" id="1.10.510.10">
    <property type="entry name" value="Transferase(Phosphotransferase) domain 1"/>
    <property type="match status" value="1"/>
</dbReference>
<evidence type="ECO:0000256" key="5">
    <source>
        <dbReference type="ARBA" id="ARBA00019973"/>
    </source>
</evidence>
<dbReference type="Proteomes" id="UP000800094">
    <property type="component" value="Unassembled WGS sequence"/>
</dbReference>
<dbReference type="OrthoDB" id="4062651at2759"/>
<reference evidence="13" key="1">
    <citation type="journal article" date="2020" name="Stud. Mycol.">
        <title>101 Dothideomycetes genomes: a test case for predicting lifestyles and emergence of pathogens.</title>
        <authorList>
            <person name="Haridas S."/>
            <person name="Albert R."/>
            <person name="Binder M."/>
            <person name="Bloem J."/>
            <person name="Labutti K."/>
            <person name="Salamov A."/>
            <person name="Andreopoulos B."/>
            <person name="Baker S."/>
            <person name="Barry K."/>
            <person name="Bills G."/>
            <person name="Bluhm B."/>
            <person name="Cannon C."/>
            <person name="Castanera R."/>
            <person name="Culley D."/>
            <person name="Daum C."/>
            <person name="Ezra D."/>
            <person name="Gonzalez J."/>
            <person name="Henrissat B."/>
            <person name="Kuo A."/>
            <person name="Liang C."/>
            <person name="Lipzen A."/>
            <person name="Lutzoni F."/>
            <person name="Magnuson J."/>
            <person name="Mondo S."/>
            <person name="Nolan M."/>
            <person name="Ohm R."/>
            <person name="Pangilinan J."/>
            <person name="Park H.-J."/>
            <person name="Ramirez L."/>
            <person name="Alfaro M."/>
            <person name="Sun H."/>
            <person name="Tritt A."/>
            <person name="Yoshinaga Y."/>
            <person name="Zwiers L.-H."/>
            <person name="Turgeon B."/>
            <person name="Goodwin S."/>
            <person name="Spatafora J."/>
            <person name="Crous P."/>
            <person name="Grigoriev I."/>
        </authorList>
    </citation>
    <scope>NUCLEOTIDE SEQUENCE</scope>
    <source>
        <strain evidence="13">CBS 122368</strain>
    </source>
</reference>
<dbReference type="InterPro" id="IPR000719">
    <property type="entry name" value="Prot_kinase_dom"/>
</dbReference>
<evidence type="ECO:0000259" key="12">
    <source>
        <dbReference type="SMART" id="SM00220"/>
    </source>
</evidence>
<proteinExistence type="predicted"/>
<dbReference type="AlphaFoldDB" id="A0A6A6HS01"/>
<feature type="signal peptide" evidence="11">
    <location>
        <begin position="1"/>
        <end position="24"/>
    </location>
</feature>
<organism evidence="13 14">
    <name type="scientific">Trematosphaeria pertusa</name>
    <dbReference type="NCBI Taxonomy" id="390896"/>
    <lineage>
        <taxon>Eukaryota</taxon>
        <taxon>Fungi</taxon>
        <taxon>Dikarya</taxon>
        <taxon>Ascomycota</taxon>
        <taxon>Pezizomycotina</taxon>
        <taxon>Dothideomycetes</taxon>
        <taxon>Pleosporomycetidae</taxon>
        <taxon>Pleosporales</taxon>
        <taxon>Massarineae</taxon>
        <taxon>Trematosphaeriaceae</taxon>
        <taxon>Trematosphaeria</taxon>
    </lineage>
</organism>
<dbReference type="SMART" id="SM00220">
    <property type="entry name" value="S_TKc"/>
    <property type="match status" value="1"/>
</dbReference>
<evidence type="ECO:0000313" key="14">
    <source>
        <dbReference type="Proteomes" id="UP000800094"/>
    </source>
</evidence>
<evidence type="ECO:0000256" key="1">
    <source>
        <dbReference type="ARBA" id="ARBA00003747"/>
    </source>
</evidence>
<evidence type="ECO:0000256" key="6">
    <source>
        <dbReference type="ARBA" id="ARBA00030980"/>
    </source>
</evidence>
<evidence type="ECO:0000256" key="3">
    <source>
        <dbReference type="ARBA" id="ARBA00012513"/>
    </source>
</evidence>
<dbReference type="PROSITE" id="PS00109">
    <property type="entry name" value="PROTEIN_KINASE_TYR"/>
    <property type="match status" value="1"/>
</dbReference>
<evidence type="ECO:0000256" key="2">
    <source>
        <dbReference type="ARBA" id="ARBA00011534"/>
    </source>
</evidence>
<evidence type="ECO:0000256" key="7">
    <source>
        <dbReference type="ARBA" id="ARBA00033194"/>
    </source>
</evidence>
<dbReference type="EMBL" id="ML987216">
    <property type="protein sequence ID" value="KAF2240659.1"/>
    <property type="molecule type" value="Genomic_DNA"/>
</dbReference>
<evidence type="ECO:0000256" key="4">
    <source>
        <dbReference type="ARBA" id="ARBA00013948"/>
    </source>
</evidence>
<evidence type="ECO:0000256" key="9">
    <source>
        <dbReference type="ARBA" id="ARBA00048679"/>
    </source>
</evidence>
<comment type="catalytic activity">
    <reaction evidence="8">
        <text>L-threonyl-[protein] + ATP = O-phospho-L-threonyl-[protein] + ADP + H(+)</text>
        <dbReference type="Rhea" id="RHEA:46608"/>
        <dbReference type="Rhea" id="RHEA-COMP:11060"/>
        <dbReference type="Rhea" id="RHEA-COMP:11605"/>
        <dbReference type="ChEBI" id="CHEBI:15378"/>
        <dbReference type="ChEBI" id="CHEBI:30013"/>
        <dbReference type="ChEBI" id="CHEBI:30616"/>
        <dbReference type="ChEBI" id="CHEBI:61977"/>
        <dbReference type="ChEBI" id="CHEBI:456216"/>
        <dbReference type="EC" id="2.7.11.1"/>
    </reaction>
</comment>
<evidence type="ECO:0000256" key="8">
    <source>
        <dbReference type="ARBA" id="ARBA00047899"/>
    </source>
</evidence>
<keyword evidence="11" id="KW-0732">Signal</keyword>